<feature type="compositionally biased region" description="Basic and acidic residues" evidence="7">
    <location>
        <begin position="31"/>
        <end position="40"/>
    </location>
</feature>
<comment type="subunit">
    <text evidence="6">Associates with 90S and pre-40S pre-ribosomal particles.</text>
</comment>
<dbReference type="Pfam" id="PF06102">
    <property type="entry name" value="RRP36"/>
    <property type="match status" value="1"/>
</dbReference>
<protein>
    <recommendedName>
        <fullName evidence="6">rRNA biogenesis protein RRP36</fullName>
    </recommendedName>
</protein>
<dbReference type="GO" id="GO:0005730">
    <property type="term" value="C:nucleolus"/>
    <property type="evidence" value="ECO:0007669"/>
    <property type="project" value="UniProtKB-SubCell"/>
</dbReference>
<keyword evidence="10" id="KW-1185">Reference proteome</keyword>
<feature type="region of interest" description="Disordered" evidence="7">
    <location>
        <begin position="165"/>
        <end position="187"/>
    </location>
</feature>
<feature type="compositionally biased region" description="Polar residues" evidence="7">
    <location>
        <begin position="69"/>
        <end position="79"/>
    </location>
</feature>
<feature type="compositionally biased region" description="Polar residues" evidence="7">
    <location>
        <begin position="118"/>
        <end position="133"/>
    </location>
</feature>
<feature type="region of interest" description="Disordered" evidence="7">
    <location>
        <begin position="219"/>
        <end position="239"/>
    </location>
</feature>
<accession>F0VEG5</accession>
<dbReference type="PANTHER" id="PTHR21738:SF0">
    <property type="entry name" value="RIBOSOMAL RNA PROCESSING PROTEIN 36 HOMOLOG"/>
    <property type="match status" value="1"/>
</dbReference>
<evidence type="ECO:0000313" key="8">
    <source>
        <dbReference type="EMBL" id="CBZ52109.1"/>
    </source>
</evidence>
<evidence type="ECO:0000256" key="3">
    <source>
        <dbReference type="ARBA" id="ARBA00022517"/>
    </source>
</evidence>
<evidence type="ECO:0000256" key="1">
    <source>
        <dbReference type="ARBA" id="ARBA00004604"/>
    </source>
</evidence>
<evidence type="ECO:0000256" key="4">
    <source>
        <dbReference type="ARBA" id="ARBA00022552"/>
    </source>
</evidence>
<dbReference type="GO" id="GO:0000462">
    <property type="term" value="P:maturation of SSU-rRNA from tricistronic rRNA transcript (SSU-rRNA, 5.8S rRNA, LSU-rRNA)"/>
    <property type="evidence" value="ECO:0007669"/>
    <property type="project" value="TreeGrafter"/>
</dbReference>
<proteinExistence type="inferred from homology"/>
<dbReference type="OrthoDB" id="331838at2759"/>
<dbReference type="GeneID" id="13444975"/>
<gene>
    <name evidence="9" type="ORF">BN1204_018980</name>
    <name evidence="8" type="ORF">NCLIV_018980</name>
</gene>
<dbReference type="GO" id="GO:0030686">
    <property type="term" value="C:90S preribosome"/>
    <property type="evidence" value="ECO:0007669"/>
    <property type="project" value="TreeGrafter"/>
</dbReference>
<evidence type="ECO:0000256" key="7">
    <source>
        <dbReference type="SAM" id="MobiDB-lite"/>
    </source>
</evidence>
<evidence type="ECO:0000256" key="6">
    <source>
        <dbReference type="RuleBase" id="RU368027"/>
    </source>
</evidence>
<sequence length="341" mass="37734">MGAKKLRAASVEAARAVPLQQLKLLEARFREEQSLGKSDKPSSAVSSRGYSGLRTESSVPAGRSAHKTAVSSSIPTLSRPQKAKEVKKVVKKGNKKSPMEVSSRRPQRILSQPVGVPTSASSQDAGVETSSPGNAKVHAGTVPVAAASAAREAAMKMHMKRLRHLAVQGRKGKSEVKKGRDPRFSEACGPLNLRMVSQAYAFLDDMRRAETETLKTVVKTGRSGEGGGGKRAKVSPVEREAARRELQKMQSQDEARLRRRVEMDIRQRVTKAERDKIAQTAKKPFFLGRRDLRKLVSEEMNARRAGGAKRRTKVEERRHKKKLETERKRDLVPVRRHAEAE</sequence>
<keyword evidence="5 6" id="KW-0539">Nucleus</keyword>
<keyword evidence="4 6" id="KW-0698">rRNA processing</keyword>
<dbReference type="PANTHER" id="PTHR21738">
    <property type="entry name" value="RIBOSOMAL RNA PROCESSING PROTEIN 36 HOMOLOG"/>
    <property type="match status" value="1"/>
</dbReference>
<dbReference type="Proteomes" id="UP000007494">
    <property type="component" value="Chromosome VI"/>
</dbReference>
<feature type="region of interest" description="Disordered" evidence="7">
    <location>
        <begin position="298"/>
        <end position="341"/>
    </location>
</feature>
<dbReference type="eggNOG" id="ENOG502SEF8">
    <property type="taxonomic scope" value="Eukaryota"/>
</dbReference>
<dbReference type="InterPro" id="IPR009292">
    <property type="entry name" value="RRP36"/>
</dbReference>
<evidence type="ECO:0000313" key="10">
    <source>
        <dbReference type="Proteomes" id="UP000007494"/>
    </source>
</evidence>
<evidence type="ECO:0000256" key="2">
    <source>
        <dbReference type="ARBA" id="ARBA00009418"/>
    </source>
</evidence>
<evidence type="ECO:0000256" key="5">
    <source>
        <dbReference type="ARBA" id="ARBA00023242"/>
    </source>
</evidence>
<comment type="function">
    <text evidence="6">Component of the 90S pre-ribosome involved in the maturation of rRNAs. Required for early cleavages of the pre-RNAs in the 40S ribosomal subunit maturation pathway.</text>
</comment>
<keyword evidence="3 6" id="KW-0690">Ribosome biogenesis</keyword>
<dbReference type="VEuPathDB" id="ToxoDB:NCLIV_018980"/>
<feature type="region of interest" description="Disordered" evidence="7">
    <location>
        <begin position="31"/>
        <end position="138"/>
    </location>
</feature>
<dbReference type="EMBL" id="LN714480">
    <property type="protein sequence ID" value="CEL66071.1"/>
    <property type="molecule type" value="Genomic_DNA"/>
</dbReference>
<feature type="compositionally biased region" description="Polar residues" evidence="7">
    <location>
        <begin position="41"/>
        <end position="58"/>
    </location>
</feature>
<comment type="similarity">
    <text evidence="2 6">Belongs to the RRP36 family.</text>
</comment>
<keyword evidence="6" id="KW-0687">Ribonucleoprotein</keyword>
<feature type="compositionally biased region" description="Basic and acidic residues" evidence="7">
    <location>
        <begin position="313"/>
        <end position="341"/>
    </location>
</feature>
<comment type="subcellular location">
    <subcellularLocation>
        <location evidence="1 6">Nucleus</location>
        <location evidence="1 6">Nucleolus</location>
    </subcellularLocation>
</comment>
<feature type="compositionally biased region" description="Basic and acidic residues" evidence="7">
    <location>
        <begin position="172"/>
        <end position="184"/>
    </location>
</feature>
<dbReference type="OMA" id="PRFSEAC"/>
<dbReference type="EMBL" id="FR823387">
    <property type="protein sequence ID" value="CBZ52109.1"/>
    <property type="molecule type" value="Genomic_DNA"/>
</dbReference>
<organism evidence="8 10">
    <name type="scientific">Neospora caninum (strain Liverpool)</name>
    <dbReference type="NCBI Taxonomy" id="572307"/>
    <lineage>
        <taxon>Eukaryota</taxon>
        <taxon>Sar</taxon>
        <taxon>Alveolata</taxon>
        <taxon>Apicomplexa</taxon>
        <taxon>Conoidasida</taxon>
        <taxon>Coccidia</taxon>
        <taxon>Eucoccidiorida</taxon>
        <taxon>Eimeriorina</taxon>
        <taxon>Sarcocystidae</taxon>
        <taxon>Neospora</taxon>
    </lineage>
</organism>
<reference evidence="9" key="4">
    <citation type="journal article" date="2015" name="PLoS ONE">
        <title>Comprehensive Evaluation of Toxoplasma gondii VEG and Neospora caninum LIV Genomes with Tachyzoite Stage Transcriptome and Proteome Defines Novel Transcript Features.</title>
        <authorList>
            <person name="Ramaprasad A."/>
            <person name="Mourier T."/>
            <person name="Naeem R."/>
            <person name="Malas T.B."/>
            <person name="Moussa E."/>
            <person name="Panigrahi A."/>
            <person name="Vermont S.J."/>
            <person name="Otto T.D."/>
            <person name="Wastling J."/>
            <person name="Pain A."/>
        </authorList>
    </citation>
    <scope>NUCLEOTIDE SEQUENCE</scope>
    <source>
        <strain evidence="9">Liverpool</strain>
    </source>
</reference>
<dbReference type="InParanoid" id="F0VEG5"/>
<reference evidence="10" key="3">
    <citation type="journal article" date="2012" name="PLoS Pathog.">
        <title>Comparative genomics of the apicomplexan parasites Toxoplasma gondii and Neospora caninum: Coccidia differing in host range and transmission strategy.</title>
        <authorList>
            <person name="Reid A.J."/>
            <person name="Vermont S.J."/>
            <person name="Cotton J.A."/>
            <person name="Harris D."/>
            <person name="Hill-Cawthorne G.A."/>
            <person name="Konen-Waisman S."/>
            <person name="Latham S.M."/>
            <person name="Mourier T."/>
            <person name="Norton R."/>
            <person name="Quail M.A."/>
            <person name="Sanders M."/>
            <person name="Shanmugam D."/>
            <person name="Sohal A."/>
            <person name="Wasmuth J.D."/>
            <person name="Brunk B."/>
            <person name="Grigg M.E."/>
            <person name="Howard J.C."/>
            <person name="Parkinson J."/>
            <person name="Roos D.S."/>
            <person name="Trees A.J."/>
            <person name="Berriman M."/>
            <person name="Pain A."/>
            <person name="Wastling J.M."/>
        </authorList>
    </citation>
    <scope>NUCLEOTIDE SEQUENCE [LARGE SCALE GENOMIC DNA]</scope>
    <source>
        <strain evidence="10">Liverpool</strain>
    </source>
</reference>
<dbReference type="AlphaFoldDB" id="F0VEG5"/>
<evidence type="ECO:0000313" key="9">
    <source>
        <dbReference type="EMBL" id="CEL66071.1"/>
    </source>
</evidence>
<reference evidence="8" key="1">
    <citation type="submission" date="2011-02" db="EMBL/GenBank/DDBJ databases">
        <authorList>
            <person name="Aslett M."/>
        </authorList>
    </citation>
    <scope>NUCLEOTIDE SEQUENCE</scope>
    <source>
        <strain evidence="8">Liverpool</strain>
    </source>
</reference>
<dbReference type="RefSeq" id="XP_003882141.1">
    <property type="nucleotide sequence ID" value="XM_003882092.1"/>
</dbReference>
<name>F0VEG5_NEOCL</name>
<reference evidence="8" key="2">
    <citation type="submission" date="2011-03" db="EMBL/GenBank/DDBJ databases">
        <title>Comparative genomics and transcriptomics of Neospora caninum and Toxoplasma gondii.</title>
        <authorList>
            <person name="Reid A.J."/>
            <person name="Sohal A."/>
            <person name="Harris D."/>
            <person name="Quail M."/>
            <person name="Sanders M."/>
            <person name="Berriman M."/>
            <person name="Wastling J.M."/>
            <person name="Pain A."/>
        </authorList>
    </citation>
    <scope>NUCLEOTIDE SEQUENCE</scope>
    <source>
        <strain evidence="8">Liverpool</strain>
    </source>
</reference>